<dbReference type="InterPro" id="IPR029058">
    <property type="entry name" value="AB_hydrolase_fold"/>
</dbReference>
<dbReference type="Gene3D" id="3.40.50.1820">
    <property type="entry name" value="alpha/beta hydrolase"/>
    <property type="match status" value="1"/>
</dbReference>
<feature type="chain" id="PRO_5035160263" evidence="1">
    <location>
        <begin position="25"/>
        <end position="239"/>
    </location>
</feature>
<dbReference type="EMBL" id="JAFLCK010000024">
    <property type="protein sequence ID" value="MBN8661736.1"/>
    <property type="molecule type" value="Genomic_DNA"/>
</dbReference>
<keyword evidence="3" id="KW-0378">Hydrolase</keyword>
<dbReference type="Pfam" id="PF02230">
    <property type="entry name" value="Abhydrolase_2"/>
    <property type="match status" value="1"/>
</dbReference>
<comment type="caution">
    <text evidence="3">The sequence shown here is derived from an EMBL/GenBank/DDBJ whole genome shotgun (WGS) entry which is preliminary data.</text>
</comment>
<evidence type="ECO:0000313" key="3">
    <source>
        <dbReference type="EMBL" id="MBN8661736.1"/>
    </source>
</evidence>
<gene>
    <name evidence="3" type="ORF">J0M35_15325</name>
</gene>
<dbReference type="Proteomes" id="UP000664277">
    <property type="component" value="Unassembled WGS sequence"/>
</dbReference>
<proteinExistence type="predicted"/>
<protein>
    <submittedName>
        <fullName evidence="3">Dienelactone hydrolase family protein</fullName>
    </submittedName>
</protein>
<dbReference type="PANTHER" id="PTHR22946">
    <property type="entry name" value="DIENELACTONE HYDROLASE DOMAIN-CONTAINING PROTEIN-RELATED"/>
    <property type="match status" value="1"/>
</dbReference>
<organism evidence="3 4">
    <name type="scientific">Candidatus Obscuribacter phosphatis</name>
    <dbReference type="NCBI Taxonomy" id="1906157"/>
    <lineage>
        <taxon>Bacteria</taxon>
        <taxon>Bacillati</taxon>
        <taxon>Candidatus Melainabacteria</taxon>
        <taxon>Candidatus Obscuribacterales</taxon>
        <taxon>Candidatus Obscuribacteraceae</taxon>
        <taxon>Candidatus Obscuribacter</taxon>
    </lineage>
</organism>
<accession>A0A8J7PEA7</accession>
<dbReference type="InterPro" id="IPR050261">
    <property type="entry name" value="FrsA_esterase"/>
</dbReference>
<evidence type="ECO:0000313" key="4">
    <source>
        <dbReference type="Proteomes" id="UP000664277"/>
    </source>
</evidence>
<evidence type="ECO:0000256" key="1">
    <source>
        <dbReference type="SAM" id="SignalP"/>
    </source>
</evidence>
<evidence type="ECO:0000259" key="2">
    <source>
        <dbReference type="Pfam" id="PF02230"/>
    </source>
</evidence>
<feature type="signal peptide" evidence="1">
    <location>
        <begin position="1"/>
        <end position="24"/>
    </location>
</feature>
<sequence length="239" mass="26188">MKPLKTIIVLFSMISIAMQPSAVAAERAQPRVEFFEPTIETSSKQPSKKLPCLVILHGSGGLDKEGGFFRELAKSLSQGGRICAVLHYMDITRQSSASQSDMGKSFGIWSAAIQRSLARLSEDPRVDPKRISLLGHSLGAQLALDIGSRDNKIISVVSLSGSLVRPIKQIKKMPPVLIIHGARDSVVPISKAKELRNRLKAIGCQPTEEIFRYSDHSLSGISFETLTELIAKFLHKIET</sequence>
<dbReference type="PANTHER" id="PTHR22946:SF0">
    <property type="entry name" value="DIENELACTONE HYDROLASE DOMAIN-CONTAINING PROTEIN"/>
    <property type="match status" value="1"/>
</dbReference>
<keyword evidence="1" id="KW-0732">Signal</keyword>
<dbReference type="GO" id="GO:0016787">
    <property type="term" value="F:hydrolase activity"/>
    <property type="evidence" value="ECO:0007669"/>
    <property type="project" value="UniProtKB-KW"/>
</dbReference>
<name>A0A8J7PEA7_9BACT</name>
<dbReference type="InterPro" id="IPR003140">
    <property type="entry name" value="PLipase/COase/thioEstase"/>
</dbReference>
<reference evidence="3" key="1">
    <citation type="submission" date="2021-02" db="EMBL/GenBank/DDBJ databases">
        <title>Genome-Resolved Metagenomics of a Microbial Community Performing Photosynthetic Biological Nutrient Removal.</title>
        <authorList>
            <person name="Mcdaniel E.A."/>
        </authorList>
    </citation>
    <scope>NUCLEOTIDE SEQUENCE</scope>
    <source>
        <strain evidence="3">UWPOB_OBS1</strain>
    </source>
</reference>
<dbReference type="SUPFAM" id="SSF53474">
    <property type="entry name" value="alpha/beta-Hydrolases"/>
    <property type="match status" value="1"/>
</dbReference>
<dbReference type="AlphaFoldDB" id="A0A8J7PEA7"/>
<feature type="domain" description="Phospholipase/carboxylesterase/thioesterase" evidence="2">
    <location>
        <begin position="89"/>
        <end position="232"/>
    </location>
</feature>